<feature type="transmembrane region" description="Helical" evidence="6">
    <location>
        <begin position="220"/>
        <end position="246"/>
    </location>
</feature>
<dbReference type="InterPro" id="IPR003838">
    <property type="entry name" value="ABC3_permease_C"/>
</dbReference>
<feature type="transmembrane region" description="Helical" evidence="6">
    <location>
        <begin position="459"/>
        <end position="477"/>
    </location>
</feature>
<feature type="transmembrane region" description="Helical" evidence="6">
    <location>
        <begin position="102"/>
        <end position="130"/>
    </location>
</feature>
<evidence type="ECO:0000256" key="1">
    <source>
        <dbReference type="ARBA" id="ARBA00004651"/>
    </source>
</evidence>
<feature type="transmembrane region" description="Helical" evidence="6">
    <location>
        <begin position="273"/>
        <end position="296"/>
    </location>
</feature>
<name>A0ABY8E9N8_9FIRM</name>
<evidence type="ECO:0000313" key="9">
    <source>
        <dbReference type="Proteomes" id="UP001222800"/>
    </source>
</evidence>
<feature type="transmembrane region" description="Helical" evidence="6">
    <location>
        <begin position="18"/>
        <end position="38"/>
    </location>
</feature>
<proteinExistence type="predicted"/>
<evidence type="ECO:0000313" key="8">
    <source>
        <dbReference type="EMBL" id="WFD08650.1"/>
    </source>
</evidence>
<dbReference type="PANTHER" id="PTHR46795">
    <property type="entry name" value="ABC TRANSPORTER PERMEASE-RELATED-RELATED"/>
    <property type="match status" value="1"/>
</dbReference>
<evidence type="ECO:0000256" key="6">
    <source>
        <dbReference type="SAM" id="Phobius"/>
    </source>
</evidence>
<keyword evidence="4 6" id="KW-1133">Transmembrane helix</keyword>
<feature type="transmembrane region" description="Helical" evidence="6">
    <location>
        <begin position="373"/>
        <end position="399"/>
    </location>
</feature>
<feature type="transmembrane region" description="Helical" evidence="6">
    <location>
        <begin position="427"/>
        <end position="447"/>
    </location>
</feature>
<feature type="domain" description="ABC3 transporter permease C-terminal" evidence="7">
    <location>
        <begin position="61"/>
        <end position="175"/>
    </location>
</feature>
<sequence>MSFWEFALNRIIRNSKIYLFHFFSGVIASMIVFSFFIYRFHPNLIKANMNSLVSLMSIAEIIIFIFSFLFILYSINTFVNVKSKEFGVLMVLGMSKKQLDILIFLQNLTICFLAVITGMILGGIFSKFFLLASQKIKITNSLHCYLPIKAIIYTVVYFCILFFIISLCIPFLLRTKQINALIREENKKDKQIKFSKIMSILSVLLLFSGYLMAFSKKFKISLMVIIITIGTFLFFSQFSIFVIEILKKRKSFYMKKVNIIWISDLEYNIRNNAIMFFLVTILSTVTFTSIVSLYAINSTVKDDIVRTCPIPFVCASLSGNNKEQQDIKSIEDSFNDGGFKLKKLLYEKINKEPKNSFFVYKLEHEKKEWRELIYVWIFIAVILFIGAGSFLYLGLYATLNQEKEKYIRISKVGLTPEEMGKAATIQIAILFFTPYIMAAIHTCFFIARLGLFQGLASKLFTVLFIFFVIQFIYFLIIRSRYIKYLSRFII</sequence>
<evidence type="ECO:0000259" key="7">
    <source>
        <dbReference type="Pfam" id="PF02687"/>
    </source>
</evidence>
<keyword evidence="2" id="KW-1003">Cell membrane</keyword>
<dbReference type="RefSeq" id="WP_277730557.1">
    <property type="nucleotide sequence ID" value="NZ_CP120733.1"/>
</dbReference>
<dbReference type="Proteomes" id="UP001222800">
    <property type="component" value="Chromosome"/>
</dbReference>
<organism evidence="8 9">
    <name type="scientific">Tepidibacter hydrothermalis</name>
    <dbReference type="NCBI Taxonomy" id="3036126"/>
    <lineage>
        <taxon>Bacteria</taxon>
        <taxon>Bacillati</taxon>
        <taxon>Bacillota</taxon>
        <taxon>Clostridia</taxon>
        <taxon>Peptostreptococcales</taxon>
        <taxon>Peptostreptococcaceae</taxon>
        <taxon>Tepidibacter</taxon>
    </lineage>
</organism>
<keyword evidence="3 6" id="KW-0812">Transmembrane</keyword>
<evidence type="ECO:0000256" key="5">
    <source>
        <dbReference type="ARBA" id="ARBA00023136"/>
    </source>
</evidence>
<keyword evidence="5 6" id="KW-0472">Membrane</keyword>
<dbReference type="Pfam" id="PF02687">
    <property type="entry name" value="FtsX"/>
    <property type="match status" value="1"/>
</dbReference>
<gene>
    <name evidence="8" type="ORF">P4S50_09575</name>
</gene>
<evidence type="ECO:0000256" key="2">
    <source>
        <dbReference type="ARBA" id="ARBA00022475"/>
    </source>
</evidence>
<feature type="transmembrane region" description="Helical" evidence="6">
    <location>
        <begin position="58"/>
        <end position="81"/>
    </location>
</feature>
<evidence type="ECO:0000256" key="4">
    <source>
        <dbReference type="ARBA" id="ARBA00022989"/>
    </source>
</evidence>
<keyword evidence="9" id="KW-1185">Reference proteome</keyword>
<protein>
    <submittedName>
        <fullName evidence="8">ABC transporter permease</fullName>
    </submittedName>
</protein>
<dbReference type="PANTHER" id="PTHR46795:SF2">
    <property type="entry name" value="ABC TRANSPORTER, PERMEASE PROTEIN"/>
    <property type="match status" value="1"/>
</dbReference>
<dbReference type="EMBL" id="CP120733">
    <property type="protein sequence ID" value="WFD08650.1"/>
    <property type="molecule type" value="Genomic_DNA"/>
</dbReference>
<dbReference type="InterPro" id="IPR052536">
    <property type="entry name" value="ABC-4_Integral_Memb_Prot"/>
</dbReference>
<comment type="subcellular location">
    <subcellularLocation>
        <location evidence="1">Cell membrane</location>
        <topology evidence="1">Multi-pass membrane protein</topology>
    </subcellularLocation>
</comment>
<evidence type="ECO:0000256" key="3">
    <source>
        <dbReference type="ARBA" id="ARBA00022692"/>
    </source>
</evidence>
<accession>A0ABY8E9N8</accession>
<feature type="transmembrane region" description="Helical" evidence="6">
    <location>
        <begin position="194"/>
        <end position="214"/>
    </location>
</feature>
<reference evidence="8 9" key="1">
    <citation type="submission" date="2023-03" db="EMBL/GenBank/DDBJ databases">
        <title>Complete genome sequence of Tepidibacter sp. SWIR-1, isolated from a deep-sea hydrothermal vent.</title>
        <authorList>
            <person name="Li X."/>
        </authorList>
    </citation>
    <scope>NUCLEOTIDE SEQUENCE [LARGE SCALE GENOMIC DNA]</scope>
    <source>
        <strain evidence="8 9">SWIR-1</strain>
    </source>
</reference>
<feature type="transmembrane region" description="Helical" evidence="6">
    <location>
        <begin position="150"/>
        <end position="173"/>
    </location>
</feature>